<dbReference type="EMBL" id="LRQG01000056">
    <property type="protein sequence ID" value="KXA40893.1"/>
    <property type="molecule type" value="Genomic_DNA"/>
</dbReference>
<reference evidence="3" key="1">
    <citation type="submission" date="2016-01" db="EMBL/GenBank/DDBJ databases">
        <authorList>
            <person name="Mitreva M."/>
            <person name="Pepin K.H."/>
            <person name="Mihindukulasuriya K.A."/>
            <person name="Fulton R."/>
            <person name="Fronick C."/>
            <person name="O'Laughlin M."/>
            <person name="Miner T."/>
            <person name="Herter B."/>
            <person name="Rosa B.A."/>
            <person name="Cordes M."/>
            <person name="Tomlinson C."/>
            <person name="Wollam A."/>
            <person name="Palsikar V.B."/>
            <person name="Mardis E.R."/>
            <person name="Wilson R.K."/>
        </authorList>
    </citation>
    <scope>NUCLEOTIDE SEQUENCE [LARGE SCALE GENOMIC DNA]</scope>
    <source>
        <strain evidence="3">MJR7716</strain>
    </source>
</reference>
<dbReference type="Pfam" id="PF13304">
    <property type="entry name" value="AAA_21"/>
    <property type="match status" value="1"/>
</dbReference>
<dbReference type="Proteomes" id="UP000070533">
    <property type="component" value="Unassembled WGS sequence"/>
</dbReference>
<dbReference type="InterPro" id="IPR051396">
    <property type="entry name" value="Bact_Antivir_Def_Nuclease"/>
</dbReference>
<dbReference type="GO" id="GO:0016887">
    <property type="term" value="F:ATP hydrolysis activity"/>
    <property type="evidence" value="ECO:0007669"/>
    <property type="project" value="InterPro"/>
</dbReference>
<organism evidence="2 3">
    <name type="scientific">Prevotella corporis</name>
    <dbReference type="NCBI Taxonomy" id="28128"/>
    <lineage>
        <taxon>Bacteria</taxon>
        <taxon>Pseudomonadati</taxon>
        <taxon>Bacteroidota</taxon>
        <taxon>Bacteroidia</taxon>
        <taxon>Bacteroidales</taxon>
        <taxon>Prevotellaceae</taxon>
        <taxon>Prevotella</taxon>
    </lineage>
</organism>
<evidence type="ECO:0000313" key="2">
    <source>
        <dbReference type="EMBL" id="KXA40893.1"/>
    </source>
</evidence>
<comment type="caution">
    <text evidence="2">The sequence shown here is derived from an EMBL/GenBank/DDBJ whole genome shotgun (WGS) entry which is preliminary data.</text>
</comment>
<proteinExistence type="predicted"/>
<evidence type="ECO:0000313" key="3">
    <source>
        <dbReference type="Proteomes" id="UP000070533"/>
    </source>
</evidence>
<dbReference type="SUPFAM" id="SSF52540">
    <property type="entry name" value="P-loop containing nucleoside triphosphate hydrolases"/>
    <property type="match status" value="1"/>
</dbReference>
<gene>
    <name evidence="2" type="ORF">HMPREF3226_00938</name>
</gene>
<dbReference type="InterPro" id="IPR003959">
    <property type="entry name" value="ATPase_AAA_core"/>
</dbReference>
<keyword evidence="3" id="KW-1185">Reference proteome</keyword>
<dbReference type="Gene3D" id="3.40.50.300">
    <property type="entry name" value="P-loop containing nucleotide triphosphate hydrolases"/>
    <property type="match status" value="1"/>
</dbReference>
<dbReference type="eggNOG" id="COG4938">
    <property type="taxonomic scope" value="Bacteria"/>
</dbReference>
<dbReference type="OrthoDB" id="9792800at2"/>
<evidence type="ECO:0000259" key="1">
    <source>
        <dbReference type="Pfam" id="PF13304"/>
    </source>
</evidence>
<dbReference type="PANTHER" id="PTHR43581:SF2">
    <property type="entry name" value="EXCINUCLEASE ATPASE SUBUNIT"/>
    <property type="match status" value="1"/>
</dbReference>
<accession>A0A133QDM1</accession>
<name>A0A133QDM1_9BACT</name>
<dbReference type="STRING" id="28128.HMPREF3226_00938"/>
<dbReference type="PANTHER" id="PTHR43581">
    <property type="entry name" value="ATP/GTP PHOSPHATASE"/>
    <property type="match status" value="1"/>
</dbReference>
<protein>
    <recommendedName>
        <fullName evidence="1">ATPase AAA-type core domain-containing protein</fullName>
    </recommendedName>
</protein>
<sequence>MKKIIIKVHKFGPLKNVQFQLAPFMIFTGKSKLGKSYANYLTYYFFNSLLDFEEMTGFYKEFAKDQDSGEFIITEEMLSSYLNEHVENFMRSFLGDPDLECHVEYQFLDFGNPISVSYQKIKVTEEDREKGAKDLVRLTINGDSFSQRVFLSVDTTVALSLKFYIFRILSGYSYMRALLFPPANGALVNADYSIINSVVQDNKRGMYNRFLLDNNYCTTCDETESKSDYFSSIQEIVGGDIITKNNKEYLVLSDGKHINMSAAASSIKEISPLLYLLKNNPEARASVCLEEPEAHLHPAMQIAVADLIAQCINRNYIFTITTHSDYFLDRINQLIKLGNIRAKDKEKFNAYSVKNCISPLVFIDSSMVKAYYFHQENTSSQVIIDDLSINEGGIPMLTFFETVTKMREQDEEINALLFNC</sequence>
<dbReference type="GO" id="GO:0005524">
    <property type="term" value="F:ATP binding"/>
    <property type="evidence" value="ECO:0007669"/>
    <property type="project" value="InterPro"/>
</dbReference>
<dbReference type="PATRIC" id="fig|28128.5.peg.940"/>
<feature type="domain" description="ATPase AAA-type core" evidence="1">
    <location>
        <begin position="232"/>
        <end position="329"/>
    </location>
</feature>
<dbReference type="InterPro" id="IPR027417">
    <property type="entry name" value="P-loop_NTPase"/>
</dbReference>
<dbReference type="RefSeq" id="WP_028901615.1">
    <property type="nucleotide sequence ID" value="NZ_BAAAXP010000049.1"/>
</dbReference>
<dbReference type="AlphaFoldDB" id="A0A133QDM1"/>